<organism evidence="1 2">
    <name type="scientific">Prunus yedoensis var. nudiflora</name>
    <dbReference type="NCBI Taxonomy" id="2094558"/>
    <lineage>
        <taxon>Eukaryota</taxon>
        <taxon>Viridiplantae</taxon>
        <taxon>Streptophyta</taxon>
        <taxon>Embryophyta</taxon>
        <taxon>Tracheophyta</taxon>
        <taxon>Spermatophyta</taxon>
        <taxon>Magnoliopsida</taxon>
        <taxon>eudicotyledons</taxon>
        <taxon>Gunneridae</taxon>
        <taxon>Pentapetalae</taxon>
        <taxon>rosids</taxon>
        <taxon>fabids</taxon>
        <taxon>Rosales</taxon>
        <taxon>Rosaceae</taxon>
        <taxon>Amygdaloideae</taxon>
        <taxon>Amygdaleae</taxon>
        <taxon>Prunus</taxon>
    </lineage>
</organism>
<comment type="caution">
    <text evidence="1">The sequence shown here is derived from an EMBL/GenBank/DDBJ whole genome shotgun (WGS) entry which is preliminary data.</text>
</comment>
<gene>
    <name evidence="1" type="ORF">Pyn_35578</name>
</gene>
<dbReference type="EMBL" id="PJQY01000194">
    <property type="protein sequence ID" value="PQQ16394.1"/>
    <property type="molecule type" value="Genomic_DNA"/>
</dbReference>
<evidence type="ECO:0000313" key="1">
    <source>
        <dbReference type="EMBL" id="PQQ16394.1"/>
    </source>
</evidence>
<reference evidence="1 2" key="1">
    <citation type="submission" date="2018-02" db="EMBL/GenBank/DDBJ databases">
        <title>Draft genome of wild Prunus yedoensis var. nudiflora.</title>
        <authorList>
            <person name="Baek S."/>
            <person name="Kim J.-H."/>
            <person name="Choi K."/>
            <person name="Kim G.-B."/>
            <person name="Cho A."/>
            <person name="Jang H."/>
            <person name="Shin C.-H."/>
            <person name="Yu H.-J."/>
            <person name="Mun J.-H."/>
        </authorList>
    </citation>
    <scope>NUCLEOTIDE SEQUENCE [LARGE SCALE GENOMIC DNA]</scope>
    <source>
        <strain evidence="2">cv. Jeju island</strain>
        <tissue evidence="1">Leaf</tissue>
    </source>
</reference>
<dbReference type="Proteomes" id="UP000250321">
    <property type="component" value="Unassembled WGS sequence"/>
</dbReference>
<accession>A0A314ZFS9</accession>
<protein>
    <submittedName>
        <fullName evidence="1">Uncharacterized protein</fullName>
    </submittedName>
</protein>
<keyword evidence="2" id="KW-1185">Reference proteome</keyword>
<name>A0A314ZFS9_PRUYE</name>
<sequence length="66" mass="7983">MAAEEFKNKIRKMCIGFQDKRIRGFGYEDLNLNKEFDLGYEDTIRGYEEYDTRNTICVSRKFDMRI</sequence>
<proteinExistence type="predicted"/>
<dbReference type="AlphaFoldDB" id="A0A314ZFS9"/>
<evidence type="ECO:0000313" key="2">
    <source>
        <dbReference type="Proteomes" id="UP000250321"/>
    </source>
</evidence>